<sequence length="794" mass="92068">MSHLSASGEELKRKRQDDDDDDSENNESSMDHEEMNKCLGKICCSVHFPKNSLPIEVRLENKHKENQQQTTPYNLFYRQVLSASKFVNLPNNMSNERFLLLAFLIQQHSAVTGGVAIFDLWKKEFIGESEYVMDNAMWESSEINLIVFENSPYFLCYSLECIKLMKIHENGKITFVKDLERLMGLELKESDLLVFHTSVFKLKYLSKEVLESRSSISCFEVYEESLKEMGATLTPSTHSSQLLKYNAEEGSGSVVSYGGSSYRSYTSSKIIRFDFNTYGSGQTRDFESIYDAEAGRNATALIAGRYLISFGGYYKDREDLVQIEENSSREELENIRNHLVDTLTEQMIANHVPPPEYQHQELNVELIHRLDESVKYEIIEFIPTYSKWKKIAKMDKKLEQLGMSKIKKRKKEERIDSPITTIHKMRLVSKHFNRRMMLKLLKMSEFMINSTVDPCIKYYFTLFREQRKFVENGCKLDTDALLLYQDIEILKPKPPVFSSIFGNFSFKSASGEESNTVKRSNTSTFSYFKPTTINYAERIEEISPDFIGSNTTVKELMIFDLKHHSFLSNLKELKKLILVKNPHFQYIIYLVNQYQNGRLYEPLSIVDDSMILYGWNPENQLQELSAMTFSPNLSVKVIWKCVNLLENFKGLVLSQNHRIDDIILMLMMTQPQQLIEKLAEFIQDGDVSVPLIVRVYNENLLNFLSQYPDAVKKYFKNNERNDNILHIIASKRGNNLSKIHLFPLLSLLKALPEMAHEVNIDGNTPLDLLYDDSNELHKTIIDDTFPNSKPRNNC</sequence>
<organism evidence="3">
    <name type="scientific">Naegleria gruberi</name>
    <name type="common">Amoeba</name>
    <dbReference type="NCBI Taxonomy" id="5762"/>
    <lineage>
        <taxon>Eukaryota</taxon>
        <taxon>Discoba</taxon>
        <taxon>Heterolobosea</taxon>
        <taxon>Tetramitia</taxon>
        <taxon>Eutetramitia</taxon>
        <taxon>Vahlkampfiidae</taxon>
        <taxon>Naegleria</taxon>
    </lineage>
</organism>
<dbReference type="VEuPathDB" id="AmoebaDB:NAEGRDRAFT_51003"/>
<proteinExistence type="predicted"/>
<dbReference type="AlphaFoldDB" id="D2VNH9"/>
<protein>
    <submittedName>
        <fullName evidence="2">Predicted protein</fullName>
    </submittedName>
</protein>
<accession>D2VNH9</accession>
<feature type="region of interest" description="Disordered" evidence="1">
    <location>
        <begin position="1"/>
        <end position="32"/>
    </location>
</feature>
<gene>
    <name evidence="2" type="ORF">NAEGRDRAFT_51003</name>
</gene>
<name>D2VNH9_NAEGR</name>
<dbReference type="EMBL" id="GG738884">
    <property type="protein sequence ID" value="EFC41736.1"/>
    <property type="molecule type" value="Genomic_DNA"/>
</dbReference>
<dbReference type="RefSeq" id="XP_002674480.1">
    <property type="nucleotide sequence ID" value="XM_002674434.1"/>
</dbReference>
<evidence type="ECO:0000313" key="2">
    <source>
        <dbReference type="EMBL" id="EFC41736.1"/>
    </source>
</evidence>
<dbReference type="InParanoid" id="D2VNH9"/>
<dbReference type="Proteomes" id="UP000006671">
    <property type="component" value="Unassembled WGS sequence"/>
</dbReference>
<dbReference type="KEGG" id="ngr:NAEGRDRAFT_51003"/>
<evidence type="ECO:0000313" key="3">
    <source>
        <dbReference type="Proteomes" id="UP000006671"/>
    </source>
</evidence>
<dbReference type="GeneID" id="8851481"/>
<evidence type="ECO:0000256" key="1">
    <source>
        <dbReference type="SAM" id="MobiDB-lite"/>
    </source>
</evidence>
<reference evidence="2 3" key="1">
    <citation type="journal article" date="2010" name="Cell">
        <title>The genome of Naegleria gruberi illuminates early eukaryotic versatility.</title>
        <authorList>
            <person name="Fritz-Laylin L.K."/>
            <person name="Prochnik S.E."/>
            <person name="Ginger M.L."/>
            <person name="Dacks J.B."/>
            <person name="Carpenter M.L."/>
            <person name="Field M.C."/>
            <person name="Kuo A."/>
            <person name="Paredez A."/>
            <person name="Chapman J."/>
            <person name="Pham J."/>
            <person name="Shu S."/>
            <person name="Neupane R."/>
            <person name="Cipriano M."/>
            <person name="Mancuso J."/>
            <person name="Tu H."/>
            <person name="Salamov A."/>
            <person name="Lindquist E."/>
            <person name="Shapiro H."/>
            <person name="Lucas S."/>
            <person name="Grigoriev I.V."/>
            <person name="Cande W.Z."/>
            <person name="Fulton C."/>
            <person name="Rokhsar D.S."/>
            <person name="Dawson S.C."/>
        </authorList>
    </citation>
    <scope>NUCLEOTIDE SEQUENCE [LARGE SCALE GENOMIC DNA]</scope>
    <source>
        <strain evidence="2 3">NEG-M</strain>
    </source>
</reference>
<keyword evidence="3" id="KW-1185">Reference proteome</keyword>